<feature type="transmembrane region" description="Helical" evidence="1">
    <location>
        <begin position="90"/>
        <end position="111"/>
    </location>
</feature>
<keyword evidence="1" id="KW-0812">Transmembrane</keyword>
<organism evidence="2 3">
    <name type="scientific">Allostreptomyces psammosilenae</name>
    <dbReference type="NCBI Taxonomy" id="1892865"/>
    <lineage>
        <taxon>Bacteria</taxon>
        <taxon>Bacillati</taxon>
        <taxon>Actinomycetota</taxon>
        <taxon>Actinomycetes</taxon>
        <taxon>Kitasatosporales</taxon>
        <taxon>Streptomycetaceae</taxon>
        <taxon>Allostreptomyces</taxon>
    </lineage>
</organism>
<comment type="caution">
    <text evidence="2">The sequence shown here is derived from an EMBL/GenBank/DDBJ whole genome shotgun (WGS) entry which is preliminary data.</text>
</comment>
<gene>
    <name evidence="2" type="ORF">FHU37_001116</name>
</gene>
<protein>
    <submittedName>
        <fullName evidence="2">Putative membrane protein YqjE</fullName>
    </submittedName>
</protein>
<sequence length="144" mass="14955">MSVDTRPHTGVTAAPPRSDASTAELIKQASGQLSHLVRQEMRLATAELAQKRRAAGKGASLMGAGGVLAFYGGAALIGTVILALALVWPAWLAALVVGVFLLLVAGVLALAGRASMRRAASPVPGRAVDSLRQDVAELRERTHR</sequence>
<dbReference type="Proteomes" id="UP000567795">
    <property type="component" value="Unassembled WGS sequence"/>
</dbReference>
<evidence type="ECO:0000313" key="3">
    <source>
        <dbReference type="Proteomes" id="UP000567795"/>
    </source>
</evidence>
<keyword evidence="3" id="KW-1185">Reference proteome</keyword>
<evidence type="ECO:0000256" key="1">
    <source>
        <dbReference type="SAM" id="Phobius"/>
    </source>
</evidence>
<dbReference type="EMBL" id="JACBZD010000001">
    <property type="protein sequence ID" value="NYI04173.1"/>
    <property type="molecule type" value="Genomic_DNA"/>
</dbReference>
<accession>A0A852ZP48</accession>
<evidence type="ECO:0000313" key="2">
    <source>
        <dbReference type="EMBL" id="NYI04173.1"/>
    </source>
</evidence>
<keyword evidence="1" id="KW-0472">Membrane</keyword>
<dbReference type="InterPro" id="IPR009937">
    <property type="entry name" value="Phage_holin_3_6"/>
</dbReference>
<proteinExistence type="predicted"/>
<dbReference type="RefSeq" id="WP_179813111.1">
    <property type="nucleotide sequence ID" value="NZ_JACBZD010000001.1"/>
</dbReference>
<feature type="transmembrane region" description="Helical" evidence="1">
    <location>
        <begin position="61"/>
        <end position="84"/>
    </location>
</feature>
<reference evidence="2 3" key="1">
    <citation type="submission" date="2020-07" db="EMBL/GenBank/DDBJ databases">
        <title>Sequencing the genomes of 1000 actinobacteria strains.</title>
        <authorList>
            <person name="Klenk H.-P."/>
        </authorList>
    </citation>
    <scope>NUCLEOTIDE SEQUENCE [LARGE SCALE GENOMIC DNA]</scope>
    <source>
        <strain evidence="2 3">DSM 42178</strain>
    </source>
</reference>
<dbReference type="AlphaFoldDB" id="A0A852ZP48"/>
<name>A0A852ZP48_9ACTN</name>
<dbReference type="Pfam" id="PF07332">
    <property type="entry name" value="Phage_holin_3_6"/>
    <property type="match status" value="1"/>
</dbReference>
<keyword evidence="1" id="KW-1133">Transmembrane helix</keyword>